<dbReference type="GO" id="GO:0016853">
    <property type="term" value="F:isomerase activity"/>
    <property type="evidence" value="ECO:0007669"/>
    <property type="project" value="UniProtKB-KW"/>
</dbReference>
<dbReference type="PANTHER" id="PTHR35530">
    <property type="entry name" value="TAUTOMERASE-RELATED"/>
    <property type="match status" value="1"/>
</dbReference>
<evidence type="ECO:0000256" key="2">
    <source>
        <dbReference type="ARBA" id="ARBA00023235"/>
    </source>
</evidence>
<comment type="caution">
    <text evidence="4">The sequence shown here is derived from an EMBL/GenBank/DDBJ whole genome shotgun (WGS) entry which is preliminary data.</text>
</comment>
<accession>A0A401JAJ0</accession>
<dbReference type="RefSeq" id="WP_124703511.1">
    <property type="nucleotide sequence ID" value="NZ_BGOW01000002.1"/>
</dbReference>
<proteinExistence type="inferred from homology"/>
<organism evidence="4 5">
    <name type="scientific">Sulfuriferula multivorans</name>
    <dbReference type="NCBI Taxonomy" id="1559896"/>
    <lineage>
        <taxon>Bacteria</taxon>
        <taxon>Pseudomonadati</taxon>
        <taxon>Pseudomonadota</taxon>
        <taxon>Betaproteobacteria</taxon>
        <taxon>Nitrosomonadales</taxon>
        <taxon>Sulfuricellaceae</taxon>
        <taxon>Sulfuriferula</taxon>
    </lineage>
</organism>
<dbReference type="Proteomes" id="UP000286806">
    <property type="component" value="Unassembled WGS sequence"/>
</dbReference>
<gene>
    <name evidence="4" type="ORF">SFMTTN_0479</name>
</gene>
<dbReference type="InterPro" id="IPR004370">
    <property type="entry name" value="4-OT-like_dom"/>
</dbReference>
<protein>
    <recommendedName>
        <fullName evidence="3">4-oxalocrotonate tautomerase-like domain-containing protein</fullName>
    </recommendedName>
</protein>
<dbReference type="AlphaFoldDB" id="A0A401JAJ0"/>
<dbReference type="SUPFAM" id="SSF55331">
    <property type="entry name" value="Tautomerase/MIF"/>
    <property type="match status" value="1"/>
</dbReference>
<dbReference type="Pfam" id="PF01361">
    <property type="entry name" value="Tautomerase"/>
    <property type="match status" value="2"/>
</dbReference>
<dbReference type="OrthoDB" id="8561934at2"/>
<dbReference type="PANTHER" id="PTHR35530:SF1">
    <property type="entry name" value="2-HYDROXYMUCONATE TAUTOMERASE"/>
    <property type="match status" value="1"/>
</dbReference>
<feature type="domain" description="4-oxalocrotonate tautomerase-like" evidence="3">
    <location>
        <begin position="2"/>
        <end position="58"/>
    </location>
</feature>
<name>A0A401JAJ0_9PROT</name>
<evidence type="ECO:0000256" key="1">
    <source>
        <dbReference type="ARBA" id="ARBA00006723"/>
    </source>
</evidence>
<dbReference type="InterPro" id="IPR014347">
    <property type="entry name" value="Tautomerase/MIF_sf"/>
</dbReference>
<dbReference type="EMBL" id="BGOW01000002">
    <property type="protein sequence ID" value="GBL44678.1"/>
    <property type="molecule type" value="Genomic_DNA"/>
</dbReference>
<feature type="domain" description="4-oxalocrotonate tautomerase-like" evidence="3">
    <location>
        <begin position="67"/>
        <end position="121"/>
    </location>
</feature>
<evidence type="ECO:0000259" key="3">
    <source>
        <dbReference type="Pfam" id="PF01361"/>
    </source>
</evidence>
<dbReference type="Gene3D" id="3.30.429.10">
    <property type="entry name" value="Macrophage Migration Inhibitory Factor"/>
    <property type="match status" value="2"/>
</dbReference>
<reference evidence="4 5" key="1">
    <citation type="journal article" date="2019" name="Front. Microbiol.">
        <title>Genomes of Neutrophilic Sulfur-Oxidizing Chemolithoautotrophs Representing 9 Proteobacterial Species From 8 Genera.</title>
        <authorList>
            <person name="Watanabe T."/>
            <person name="Kojima H."/>
            <person name="Umezawa K."/>
            <person name="Hori C."/>
            <person name="Takasuka T.E."/>
            <person name="Kato Y."/>
            <person name="Fukui M."/>
        </authorList>
    </citation>
    <scope>NUCLEOTIDE SEQUENCE [LARGE SCALE GENOMIC DNA]</scope>
    <source>
        <strain evidence="4 5">TTN</strain>
    </source>
</reference>
<sequence length="133" mass="14724">MPYLNARICAPQSPETTNKIADFLTELTAEVLGKKKELTSVAVEYVSANEWFIGGTSLDSQGLATFYLDIKITEGSNTKNQKADYIQKVFAAFESVLGSLNPASYIVIHEVRADSWGYEGATQEFRYIKGKTL</sequence>
<evidence type="ECO:0000313" key="4">
    <source>
        <dbReference type="EMBL" id="GBL44678.1"/>
    </source>
</evidence>
<comment type="similarity">
    <text evidence="1">Belongs to the 4-oxalocrotonate tautomerase family.</text>
</comment>
<keyword evidence="5" id="KW-1185">Reference proteome</keyword>
<keyword evidence="2" id="KW-0413">Isomerase</keyword>
<evidence type="ECO:0000313" key="5">
    <source>
        <dbReference type="Proteomes" id="UP000286806"/>
    </source>
</evidence>